<gene>
    <name evidence="4" type="ORF">N9A08_15915</name>
</gene>
<evidence type="ECO:0000256" key="1">
    <source>
        <dbReference type="ARBA" id="ARBA00023125"/>
    </source>
</evidence>
<dbReference type="PANTHER" id="PTHR30055">
    <property type="entry name" value="HTH-TYPE TRANSCRIPTIONAL REGULATOR RUTR"/>
    <property type="match status" value="1"/>
</dbReference>
<feature type="DNA-binding region" description="H-T-H motif" evidence="2">
    <location>
        <begin position="42"/>
        <end position="61"/>
    </location>
</feature>
<dbReference type="Pfam" id="PF00440">
    <property type="entry name" value="TetR_N"/>
    <property type="match status" value="1"/>
</dbReference>
<evidence type="ECO:0000256" key="2">
    <source>
        <dbReference type="PROSITE-ProRule" id="PRU00335"/>
    </source>
</evidence>
<dbReference type="Gene3D" id="1.10.357.10">
    <property type="entry name" value="Tetracycline Repressor, domain 2"/>
    <property type="match status" value="1"/>
</dbReference>
<dbReference type="InterPro" id="IPR036271">
    <property type="entry name" value="Tet_transcr_reg_TetR-rel_C_sf"/>
</dbReference>
<evidence type="ECO:0000313" key="5">
    <source>
        <dbReference type="Proteomes" id="UP001063368"/>
    </source>
</evidence>
<dbReference type="PROSITE" id="PS50977">
    <property type="entry name" value="HTH_TETR_2"/>
    <property type="match status" value="1"/>
</dbReference>
<feature type="domain" description="HTH tetR-type" evidence="3">
    <location>
        <begin position="19"/>
        <end position="79"/>
    </location>
</feature>
<dbReference type="Pfam" id="PF17940">
    <property type="entry name" value="TetR_C_31"/>
    <property type="match status" value="1"/>
</dbReference>
<accession>A0ABY6FX58</accession>
<dbReference type="InterPro" id="IPR009057">
    <property type="entry name" value="Homeodomain-like_sf"/>
</dbReference>
<dbReference type="RefSeq" id="WP_091600937.1">
    <property type="nucleotide sequence ID" value="NZ_CECE01000002.1"/>
</dbReference>
<proteinExistence type="predicted"/>
<protein>
    <submittedName>
        <fullName evidence="4">TetR family transcriptional regulator</fullName>
    </submittedName>
</protein>
<sequence length="191" mass="20891">MTHSDGSITTGTATRRFDPDRRDRLIDTTLDVIARHGVAGTTHRKIAAAADVPVGSVTYHFASLDDLLAAAFTRLAERTAAQYAQDLGAAASPDEALDVISGYILGMLGSPGTLFPSYELYLMAARRPELRRITDRWMARSRAALGRHFDEQTTVMLDAMIEGLSMHSALSLEPLPRNLVREALQRVVTPQ</sequence>
<dbReference type="SUPFAM" id="SSF46689">
    <property type="entry name" value="Homeodomain-like"/>
    <property type="match status" value="1"/>
</dbReference>
<name>A0ABY6FX58_9MICC</name>
<dbReference type="SUPFAM" id="SSF48498">
    <property type="entry name" value="Tetracyclin repressor-like, C-terminal domain"/>
    <property type="match status" value="1"/>
</dbReference>
<dbReference type="Proteomes" id="UP001063368">
    <property type="component" value="Chromosome"/>
</dbReference>
<dbReference type="PANTHER" id="PTHR30055:SF231">
    <property type="entry name" value="TRANSCRIPTIONAL REGULATORY PROTEIN (PROBABLY DEOR-FAMILY)-RELATED"/>
    <property type="match status" value="1"/>
</dbReference>
<dbReference type="InterPro" id="IPR041583">
    <property type="entry name" value="TetR_C_31"/>
</dbReference>
<reference evidence="4" key="1">
    <citation type="submission" date="2022-09" db="EMBL/GenBank/DDBJ databases">
        <authorList>
            <person name="Li D."/>
            <person name="Cheng J."/>
            <person name="Li Y."/>
        </authorList>
    </citation>
    <scope>NUCLEOTIDE SEQUENCE</scope>
    <source>
        <strain evidence="4">DL</strain>
    </source>
</reference>
<dbReference type="InterPro" id="IPR050109">
    <property type="entry name" value="HTH-type_TetR-like_transc_reg"/>
</dbReference>
<dbReference type="EMBL" id="CP106856">
    <property type="protein sequence ID" value="UYB37725.1"/>
    <property type="molecule type" value="Genomic_DNA"/>
</dbReference>
<evidence type="ECO:0000313" key="4">
    <source>
        <dbReference type="EMBL" id="UYB37725.1"/>
    </source>
</evidence>
<keyword evidence="5" id="KW-1185">Reference proteome</keyword>
<dbReference type="InterPro" id="IPR001647">
    <property type="entry name" value="HTH_TetR"/>
</dbReference>
<organism evidence="4 5">
    <name type="scientific">Arthrobacter koreensis</name>
    <dbReference type="NCBI Taxonomy" id="199136"/>
    <lineage>
        <taxon>Bacteria</taxon>
        <taxon>Bacillati</taxon>
        <taxon>Actinomycetota</taxon>
        <taxon>Actinomycetes</taxon>
        <taxon>Micrococcales</taxon>
        <taxon>Micrococcaceae</taxon>
        <taxon>Arthrobacter</taxon>
    </lineage>
</organism>
<keyword evidence="1 2" id="KW-0238">DNA-binding</keyword>
<evidence type="ECO:0000259" key="3">
    <source>
        <dbReference type="PROSITE" id="PS50977"/>
    </source>
</evidence>